<keyword evidence="3" id="KW-1185">Reference proteome</keyword>
<dbReference type="PANTHER" id="PTHR15260">
    <property type="entry name" value="SARCOSPAN"/>
    <property type="match status" value="1"/>
</dbReference>
<feature type="transmembrane region" description="Helical" evidence="1">
    <location>
        <begin position="108"/>
        <end position="130"/>
    </location>
</feature>
<reference evidence="2 3" key="1">
    <citation type="journal article" date="2017" name="PLoS Biol.">
        <title>The sea cucumber genome provides insights into morphological evolution and visceral regeneration.</title>
        <authorList>
            <person name="Zhang X."/>
            <person name="Sun L."/>
            <person name="Yuan J."/>
            <person name="Sun Y."/>
            <person name="Gao Y."/>
            <person name="Zhang L."/>
            <person name="Li S."/>
            <person name="Dai H."/>
            <person name="Hamel J.F."/>
            <person name="Liu C."/>
            <person name="Yu Y."/>
            <person name="Liu S."/>
            <person name="Lin W."/>
            <person name="Guo K."/>
            <person name="Jin S."/>
            <person name="Xu P."/>
            <person name="Storey K.B."/>
            <person name="Huan P."/>
            <person name="Zhang T."/>
            <person name="Zhou Y."/>
            <person name="Zhang J."/>
            <person name="Lin C."/>
            <person name="Li X."/>
            <person name="Xing L."/>
            <person name="Huo D."/>
            <person name="Sun M."/>
            <person name="Wang L."/>
            <person name="Mercier A."/>
            <person name="Li F."/>
            <person name="Yang H."/>
            <person name="Xiang J."/>
        </authorList>
    </citation>
    <scope>NUCLEOTIDE SEQUENCE [LARGE SCALE GENOMIC DNA]</scope>
    <source>
        <strain evidence="2">Shaxun</strain>
        <tissue evidence="2">Muscle</tissue>
    </source>
</reference>
<evidence type="ECO:0000313" key="3">
    <source>
        <dbReference type="Proteomes" id="UP000230750"/>
    </source>
</evidence>
<evidence type="ECO:0000313" key="2">
    <source>
        <dbReference type="EMBL" id="PIK59103.1"/>
    </source>
</evidence>
<dbReference type="GO" id="GO:0042383">
    <property type="term" value="C:sarcolemma"/>
    <property type="evidence" value="ECO:0007669"/>
    <property type="project" value="TreeGrafter"/>
</dbReference>
<dbReference type="InterPro" id="IPR030429">
    <property type="entry name" value="Sarcospan"/>
</dbReference>
<evidence type="ECO:0000256" key="1">
    <source>
        <dbReference type="SAM" id="Phobius"/>
    </source>
</evidence>
<proteinExistence type="predicted"/>
<accession>A0A2G8LFT1</accession>
<sequence length="185" mass="20816">MLLTGGVGLYFNAIKRGIYERSRRGVFIKIAFFSLSVICLFVSSIASAFCGIQTRLISNILSNTASPCESVNGDCICSRQINSDYTRVHVFENIIYCQSFLINLRTYMYIQCSLNAMGAFASFFAAMLMWRRRYAEFHSGLRFYSYSAALPSDLGGRYKPQYMNGNLPNGIAEELAGEKDTPPHR</sequence>
<dbReference type="PANTHER" id="PTHR15260:SF1">
    <property type="entry name" value="SARCOSPAN"/>
    <property type="match status" value="1"/>
</dbReference>
<feature type="transmembrane region" description="Helical" evidence="1">
    <location>
        <begin position="26"/>
        <end position="49"/>
    </location>
</feature>
<dbReference type="STRING" id="307972.A0A2G8LFT1"/>
<keyword evidence="1" id="KW-0812">Transmembrane</keyword>
<organism evidence="2 3">
    <name type="scientific">Stichopus japonicus</name>
    <name type="common">Sea cucumber</name>
    <dbReference type="NCBI Taxonomy" id="307972"/>
    <lineage>
        <taxon>Eukaryota</taxon>
        <taxon>Metazoa</taxon>
        <taxon>Echinodermata</taxon>
        <taxon>Eleutherozoa</taxon>
        <taxon>Echinozoa</taxon>
        <taxon>Holothuroidea</taxon>
        <taxon>Aspidochirotacea</taxon>
        <taxon>Aspidochirotida</taxon>
        <taxon>Stichopodidae</taxon>
        <taxon>Apostichopus</taxon>
    </lineage>
</organism>
<dbReference type="GO" id="GO:0016010">
    <property type="term" value="C:dystrophin-associated glycoprotein complex"/>
    <property type="evidence" value="ECO:0007669"/>
    <property type="project" value="InterPro"/>
</dbReference>
<dbReference type="AlphaFoldDB" id="A0A2G8LFT1"/>
<comment type="caution">
    <text evidence="2">The sequence shown here is derived from an EMBL/GenBank/DDBJ whole genome shotgun (WGS) entry which is preliminary data.</text>
</comment>
<gene>
    <name evidence="2" type="ORF">BSL78_03985</name>
</gene>
<dbReference type="EMBL" id="MRZV01000093">
    <property type="protein sequence ID" value="PIK59103.1"/>
    <property type="molecule type" value="Genomic_DNA"/>
</dbReference>
<keyword evidence="1" id="KW-1133">Transmembrane helix</keyword>
<protein>
    <submittedName>
        <fullName evidence="2">Putative sarcospan</fullName>
    </submittedName>
</protein>
<dbReference type="OrthoDB" id="10027693at2759"/>
<dbReference type="Proteomes" id="UP000230750">
    <property type="component" value="Unassembled WGS sequence"/>
</dbReference>
<keyword evidence="1" id="KW-0472">Membrane</keyword>
<name>A0A2G8LFT1_STIJA</name>